<dbReference type="SUPFAM" id="SSF57716">
    <property type="entry name" value="Glucocorticoid receptor-like (DNA-binding domain)"/>
    <property type="match status" value="1"/>
</dbReference>
<dbReference type="InterPro" id="IPR035500">
    <property type="entry name" value="NHR-like_dom_sf"/>
</dbReference>
<name>A0A0N5BWL7_STREA</name>
<dbReference type="Proteomes" id="UP000046392">
    <property type="component" value="Unplaced"/>
</dbReference>
<evidence type="ECO:0000256" key="3">
    <source>
        <dbReference type="ARBA" id="ARBA00022771"/>
    </source>
</evidence>
<dbReference type="Gene3D" id="3.30.50.10">
    <property type="entry name" value="Erythroid Transcription Factor GATA-1, subunit A"/>
    <property type="match status" value="1"/>
</dbReference>
<dbReference type="WBParaSite" id="SPAL_0001021100.1">
    <property type="protein sequence ID" value="SPAL_0001021100.1"/>
    <property type="gene ID" value="SPAL_0001021100"/>
</dbReference>
<dbReference type="SUPFAM" id="SSF48508">
    <property type="entry name" value="Nuclear receptor ligand-binding domain"/>
    <property type="match status" value="1"/>
</dbReference>
<keyword evidence="6" id="KW-0238">DNA-binding</keyword>
<evidence type="ECO:0000256" key="7">
    <source>
        <dbReference type="ARBA" id="ARBA00023163"/>
    </source>
</evidence>
<keyword evidence="4" id="KW-0862">Zinc</keyword>
<keyword evidence="3" id="KW-0863">Zinc-finger</keyword>
<dbReference type="GO" id="GO:0008270">
    <property type="term" value="F:zinc ion binding"/>
    <property type="evidence" value="ECO:0007669"/>
    <property type="project" value="UniProtKB-KW"/>
</dbReference>
<dbReference type="GO" id="GO:0043565">
    <property type="term" value="F:sequence-specific DNA binding"/>
    <property type="evidence" value="ECO:0007669"/>
    <property type="project" value="InterPro"/>
</dbReference>
<accession>A0A0N5BWL7</accession>
<dbReference type="PRINTS" id="PR00047">
    <property type="entry name" value="STROIDFINGER"/>
</dbReference>
<keyword evidence="7" id="KW-0804">Transcription</keyword>
<dbReference type="AlphaFoldDB" id="A0A0N5BWL7"/>
<feature type="domain" description="Nuclear receptor" evidence="10">
    <location>
        <begin position="30"/>
        <end position="105"/>
    </location>
</feature>
<dbReference type="InterPro" id="IPR000536">
    <property type="entry name" value="Nucl_hrmn_rcpt_lig-bd"/>
</dbReference>
<dbReference type="PROSITE" id="PS51030">
    <property type="entry name" value="NUCLEAR_REC_DBD_2"/>
    <property type="match status" value="1"/>
</dbReference>
<dbReference type="InterPro" id="IPR050274">
    <property type="entry name" value="Nuclear_hormone_rcpt_NR2"/>
</dbReference>
<dbReference type="PANTHER" id="PTHR24083">
    <property type="entry name" value="NUCLEAR HORMONE RECEPTOR"/>
    <property type="match status" value="1"/>
</dbReference>
<dbReference type="GO" id="GO:0003700">
    <property type="term" value="F:DNA-binding transcription factor activity"/>
    <property type="evidence" value="ECO:0007669"/>
    <property type="project" value="InterPro"/>
</dbReference>
<dbReference type="PROSITE" id="PS51843">
    <property type="entry name" value="NR_LBD"/>
    <property type="match status" value="1"/>
</dbReference>
<dbReference type="SMART" id="SM00430">
    <property type="entry name" value="HOLI"/>
    <property type="match status" value="1"/>
</dbReference>
<evidence type="ECO:0000256" key="4">
    <source>
        <dbReference type="ARBA" id="ARBA00022833"/>
    </source>
</evidence>
<keyword evidence="12" id="KW-1185">Reference proteome</keyword>
<protein>
    <submittedName>
        <fullName evidence="13">Nuclear receptor domain-containing protein</fullName>
    </submittedName>
</protein>
<evidence type="ECO:0000256" key="1">
    <source>
        <dbReference type="ARBA" id="ARBA00005993"/>
    </source>
</evidence>
<evidence type="ECO:0000256" key="9">
    <source>
        <dbReference type="ARBA" id="ARBA00023242"/>
    </source>
</evidence>
<keyword evidence="5" id="KW-0805">Transcription regulation</keyword>
<organism evidence="12 13">
    <name type="scientific">Strongyloides papillosus</name>
    <name type="common">Intestinal threadworm</name>
    <dbReference type="NCBI Taxonomy" id="174720"/>
    <lineage>
        <taxon>Eukaryota</taxon>
        <taxon>Metazoa</taxon>
        <taxon>Ecdysozoa</taxon>
        <taxon>Nematoda</taxon>
        <taxon>Chromadorea</taxon>
        <taxon>Rhabditida</taxon>
        <taxon>Tylenchina</taxon>
        <taxon>Panagrolaimomorpha</taxon>
        <taxon>Strongyloidoidea</taxon>
        <taxon>Strongyloididae</taxon>
        <taxon>Strongyloides</taxon>
    </lineage>
</organism>
<dbReference type="Gene3D" id="1.10.565.10">
    <property type="entry name" value="Retinoid X Receptor"/>
    <property type="match status" value="1"/>
</dbReference>
<evidence type="ECO:0000256" key="5">
    <source>
        <dbReference type="ARBA" id="ARBA00023015"/>
    </source>
</evidence>
<keyword evidence="2" id="KW-0479">Metal-binding</keyword>
<dbReference type="InterPro" id="IPR001628">
    <property type="entry name" value="Znf_hrmn_rcpt"/>
</dbReference>
<evidence type="ECO:0000256" key="8">
    <source>
        <dbReference type="ARBA" id="ARBA00023170"/>
    </source>
</evidence>
<reference evidence="13" key="1">
    <citation type="submission" date="2017-02" db="UniProtKB">
        <authorList>
            <consortium name="WormBaseParasite"/>
        </authorList>
    </citation>
    <scope>IDENTIFICATION</scope>
</reference>
<evidence type="ECO:0000259" key="11">
    <source>
        <dbReference type="PROSITE" id="PS51843"/>
    </source>
</evidence>
<feature type="domain" description="NR LBD" evidence="11">
    <location>
        <begin position="188"/>
        <end position="428"/>
    </location>
</feature>
<dbReference type="InterPro" id="IPR013088">
    <property type="entry name" value="Znf_NHR/GATA"/>
</dbReference>
<sequence>MEETRGEPSNISDGLHKYMKISAKSILLENSICCVCGDKGVTKTYGDILCRGCTDFFRRCLEKNPQLTCKLKGECEITKESRAKCRYCRLKKCFDCGMKREIWEKNKMRFAKNLKNNNFNKENSQNKLLVKIAEIKTPPVYLTGTTAMKIKTDVSPTNTTEMKIKTDVLEKDKNKPVKSSSTQIMSQPKESILNDLIERENIMKHPKRWHCYNSKVFFETIKDNGETVYSGGVLKPLNEMLGSTIQWTEAVGKFINLKISDKIFLTEAFACKSIILCLMYRAMDNENFIYMTEKSIDENYDESDDKRIFNKFFGKKLRELVNKMLRLNVTYVEFIFIKATLFLNNNVDGLSNDGSISVLELKKTILESFIKYKNNDSLSCLLRLYDLLCSISPLLDILSKMIMKNKILRDVFNFDNAGVLIQQYIGEPSVTKEDEINERITTEDDFMVRM</sequence>
<evidence type="ECO:0000256" key="2">
    <source>
        <dbReference type="ARBA" id="ARBA00022723"/>
    </source>
</evidence>
<dbReference type="Pfam" id="PF00104">
    <property type="entry name" value="Hormone_recep"/>
    <property type="match status" value="1"/>
</dbReference>
<keyword evidence="8" id="KW-0675">Receptor</keyword>
<dbReference type="STRING" id="174720.A0A0N5BWL7"/>
<proteinExistence type="inferred from homology"/>
<comment type="similarity">
    <text evidence="1">Belongs to the nuclear hormone receptor family.</text>
</comment>
<evidence type="ECO:0000259" key="10">
    <source>
        <dbReference type="PROSITE" id="PS51030"/>
    </source>
</evidence>
<evidence type="ECO:0000313" key="12">
    <source>
        <dbReference type="Proteomes" id="UP000046392"/>
    </source>
</evidence>
<evidence type="ECO:0000256" key="6">
    <source>
        <dbReference type="ARBA" id="ARBA00023125"/>
    </source>
</evidence>
<evidence type="ECO:0000313" key="13">
    <source>
        <dbReference type="WBParaSite" id="SPAL_0001021100.1"/>
    </source>
</evidence>
<dbReference type="SMART" id="SM00399">
    <property type="entry name" value="ZnF_C4"/>
    <property type="match status" value="1"/>
</dbReference>
<keyword evidence="9" id="KW-0539">Nucleus</keyword>
<dbReference type="Pfam" id="PF00105">
    <property type="entry name" value="zf-C4"/>
    <property type="match status" value="1"/>
</dbReference>